<dbReference type="PANTHER" id="PTHR42714">
    <property type="entry name" value="TRNA MODIFICATION GTPASE GTPBP3"/>
    <property type="match status" value="1"/>
</dbReference>
<keyword evidence="3" id="KW-1185">Reference proteome</keyword>
<dbReference type="OrthoDB" id="5406017at2"/>
<dbReference type="RefSeq" id="WP_039104390.1">
    <property type="nucleotide sequence ID" value="NZ_CP009056.1"/>
</dbReference>
<dbReference type="CDD" id="cd00882">
    <property type="entry name" value="Ras_like_GTPase"/>
    <property type="match status" value="1"/>
</dbReference>
<dbReference type="GO" id="GO:0005829">
    <property type="term" value="C:cytosol"/>
    <property type="evidence" value="ECO:0007669"/>
    <property type="project" value="TreeGrafter"/>
</dbReference>
<feature type="domain" description="G" evidence="1">
    <location>
        <begin position="7"/>
        <end position="152"/>
    </location>
</feature>
<dbReference type="Pfam" id="PF11981">
    <property type="entry name" value="DUF3482"/>
    <property type="match status" value="1"/>
</dbReference>
<dbReference type="GO" id="GO:0002098">
    <property type="term" value="P:tRNA wobble uridine modification"/>
    <property type="evidence" value="ECO:0007669"/>
    <property type="project" value="TreeGrafter"/>
</dbReference>
<evidence type="ECO:0000313" key="2">
    <source>
        <dbReference type="EMBL" id="AJA44781.1"/>
    </source>
</evidence>
<dbReference type="GO" id="GO:0005525">
    <property type="term" value="F:GTP binding"/>
    <property type="evidence" value="ECO:0007669"/>
    <property type="project" value="InterPro"/>
</dbReference>
<evidence type="ECO:0000313" key="3">
    <source>
        <dbReference type="Proteomes" id="UP000030901"/>
    </source>
</evidence>
<dbReference type="Proteomes" id="UP000030901">
    <property type="component" value="Chromosome"/>
</dbReference>
<dbReference type="EMBL" id="CP009056">
    <property type="protein sequence ID" value="AJA44781.1"/>
    <property type="molecule type" value="Genomic_DNA"/>
</dbReference>
<dbReference type="KEGG" id="fpp:FPB0191_00955"/>
<dbReference type="InterPro" id="IPR021871">
    <property type="entry name" value="DUF3482"/>
</dbReference>
<dbReference type="HOGENOM" id="CLU_047968_0_0_6"/>
<protein>
    <recommendedName>
        <fullName evidence="1">G domain-containing protein</fullName>
    </recommendedName>
</protein>
<sequence>MLNELNLAIVGHTNVGKTSLLRTLIQDSDLGVVSDKPGTTRHVEAIKFSLEREKKIIFYDTPGLEDSIALFDYVQRLNSDFPKQDGIDKLQQFLTSPEANYQFEQEAKVIRQVLNSHAAIYVIDIREPVLEKYHDELALLAYSDKPILAVLNFVAEASPYESAWKQLLSRVGIHMQVRFDAVFPSIEGEQRLYHSLSLLLDSASSILNMWQAHLEQQRQTRQQTAKLIIAEALVDVTAYAEKAKENIESIAKQMQEKVRKREQRAIDDLLNLYCFSVGYDSEENLPLVKGRFSSDLFNFEAIKLVGISVSKGVMSGATIGAGIDLALGGITLGTATIIGATLGGLAQVAKHYSKNIKHRLSGYTKMSIDDTVICFLSLRLIQLMVSLANRAHADRRPIILAKLKDSSWQKGKLPKSLQVSRIHQEWSTLNKFNIRRYSQQRQEVINNVADEL</sequence>
<dbReference type="AlphaFoldDB" id="A0A0A7S672"/>
<dbReference type="SUPFAM" id="SSF52540">
    <property type="entry name" value="P-loop containing nucleoside triphosphate hydrolases"/>
    <property type="match status" value="1"/>
</dbReference>
<reference evidence="2 3" key="1">
    <citation type="journal article" date="2014" name="Appl. Environ. Microbiol.">
        <title>Gut symbionts from distinct hosts exhibit genotoxic activity via divergent colibactin biosynthetic pathways.</title>
        <authorList>
            <person name="Engel P."/>
            <person name="Vizcaino M.I."/>
            <person name="Crawford J.M."/>
        </authorList>
    </citation>
    <scope>NUCLEOTIDE SEQUENCE [LARGE SCALE GENOMIC DNA]</scope>
    <source>
        <strain evidence="2 3">PEB0191</strain>
    </source>
</reference>
<dbReference type="GO" id="GO:0030488">
    <property type="term" value="P:tRNA methylation"/>
    <property type="evidence" value="ECO:0007669"/>
    <property type="project" value="TreeGrafter"/>
</dbReference>
<organism evidence="2 3">
    <name type="scientific">Frischella perrara</name>
    <dbReference type="NCBI Taxonomy" id="1267021"/>
    <lineage>
        <taxon>Bacteria</taxon>
        <taxon>Pseudomonadati</taxon>
        <taxon>Pseudomonadota</taxon>
        <taxon>Gammaproteobacteria</taxon>
        <taxon>Orbales</taxon>
        <taxon>Orbaceae</taxon>
        <taxon>Frischella</taxon>
    </lineage>
</organism>
<dbReference type="InterPro" id="IPR006073">
    <property type="entry name" value="GTP-bd"/>
</dbReference>
<gene>
    <name evidence="2" type="ORF">FPB0191_00955</name>
</gene>
<dbReference type="Pfam" id="PF01926">
    <property type="entry name" value="MMR_HSR1"/>
    <property type="match status" value="1"/>
</dbReference>
<evidence type="ECO:0000259" key="1">
    <source>
        <dbReference type="Pfam" id="PF01926"/>
    </source>
</evidence>
<dbReference type="STRING" id="1267021.FPB0191_00955"/>
<dbReference type="Gene3D" id="3.40.50.300">
    <property type="entry name" value="P-loop containing nucleotide triphosphate hydrolases"/>
    <property type="match status" value="1"/>
</dbReference>
<dbReference type="InterPro" id="IPR027417">
    <property type="entry name" value="P-loop_NTPase"/>
</dbReference>
<accession>A0A0A7S672</accession>
<dbReference type="PANTHER" id="PTHR42714:SF7">
    <property type="entry name" value="G DOMAIN-CONTAINING PROTEIN"/>
    <property type="match status" value="1"/>
</dbReference>
<name>A0A0A7S672_FRIPE</name>
<proteinExistence type="predicted"/>